<evidence type="ECO:0000313" key="14">
    <source>
        <dbReference type="EMBL" id="CCE87129.1"/>
    </source>
</evidence>
<dbReference type="PANTHER" id="PTHR22883">
    <property type="entry name" value="ZINC FINGER DHHC DOMAIN CONTAINING PROTEIN"/>
    <property type="match status" value="1"/>
</dbReference>
<dbReference type="HOGENOM" id="CLU_715709_0_0_1"/>
<dbReference type="AlphaFoldDB" id="G8XZM0"/>
<evidence type="ECO:0000256" key="8">
    <source>
        <dbReference type="ARBA" id="ARBA00023315"/>
    </source>
</evidence>
<name>G8XZM0_PICSO</name>
<evidence type="ECO:0000256" key="1">
    <source>
        <dbReference type="ARBA" id="ARBA00004141"/>
    </source>
</evidence>
<dbReference type="GO" id="GO:0016020">
    <property type="term" value="C:membrane"/>
    <property type="evidence" value="ECO:0007669"/>
    <property type="project" value="UniProtKB-SubCell"/>
</dbReference>
<evidence type="ECO:0000256" key="6">
    <source>
        <dbReference type="ARBA" id="ARBA00023139"/>
    </source>
</evidence>
<evidence type="ECO:0000256" key="9">
    <source>
        <dbReference type="ARBA" id="ARBA00038298"/>
    </source>
</evidence>
<evidence type="ECO:0000256" key="3">
    <source>
        <dbReference type="ARBA" id="ARBA00022692"/>
    </source>
</evidence>
<feature type="transmembrane region" description="Helical" evidence="11">
    <location>
        <begin position="181"/>
        <end position="203"/>
    </location>
</feature>
<keyword evidence="8 11" id="KW-0012">Acyltransferase</keyword>
<keyword evidence="3 11" id="KW-0812">Transmembrane</keyword>
<evidence type="ECO:0000256" key="12">
    <source>
        <dbReference type="SAM" id="MobiDB-lite"/>
    </source>
</evidence>
<keyword evidence="2 11" id="KW-0808">Transferase</keyword>
<comment type="domain">
    <text evidence="11">The DHHC domain is required for palmitoyltransferase activity.</text>
</comment>
<keyword evidence="5 11" id="KW-0472">Membrane</keyword>
<dbReference type="PANTHER" id="PTHR22883:SF23">
    <property type="entry name" value="PALMITOYLTRANSFERASE ZDHHC6"/>
    <property type="match status" value="1"/>
</dbReference>
<dbReference type="GO" id="GO:0005794">
    <property type="term" value="C:Golgi apparatus"/>
    <property type="evidence" value="ECO:0007669"/>
    <property type="project" value="TreeGrafter"/>
</dbReference>
<dbReference type="Pfam" id="PF01529">
    <property type="entry name" value="DHHC"/>
    <property type="match status" value="1"/>
</dbReference>
<gene>
    <name evidence="14" type="primary">Piso0_005668</name>
    <name evidence="14" type="ORF">GNLVRS01_PISO0N19967g</name>
</gene>
<evidence type="ECO:0000256" key="5">
    <source>
        <dbReference type="ARBA" id="ARBA00023136"/>
    </source>
</evidence>
<comment type="subcellular location">
    <subcellularLocation>
        <location evidence="1">Membrane</location>
        <topology evidence="1">Multi-pass membrane protein</topology>
    </subcellularLocation>
</comment>
<dbReference type="eggNOG" id="KOG1311">
    <property type="taxonomic scope" value="Eukaryota"/>
</dbReference>
<evidence type="ECO:0000256" key="2">
    <source>
        <dbReference type="ARBA" id="ARBA00022679"/>
    </source>
</evidence>
<dbReference type="InterPro" id="IPR039859">
    <property type="entry name" value="PFA4/ZDH16/20/ERF2-like"/>
</dbReference>
<evidence type="ECO:0000313" key="15">
    <source>
        <dbReference type="Proteomes" id="UP000005222"/>
    </source>
</evidence>
<evidence type="ECO:0000256" key="11">
    <source>
        <dbReference type="RuleBase" id="RU079119"/>
    </source>
</evidence>
<feature type="region of interest" description="Disordered" evidence="12">
    <location>
        <begin position="363"/>
        <end position="384"/>
    </location>
</feature>
<keyword evidence="4 11" id="KW-1133">Transmembrane helix</keyword>
<evidence type="ECO:0000256" key="7">
    <source>
        <dbReference type="ARBA" id="ARBA00023288"/>
    </source>
</evidence>
<comment type="similarity">
    <text evidence="9">Belongs to the DHHC palmitoyltransferase family. PFA5 subfamily.</text>
</comment>
<evidence type="ECO:0000259" key="13">
    <source>
        <dbReference type="Pfam" id="PF01529"/>
    </source>
</evidence>
<feature type="transmembrane region" description="Helical" evidence="11">
    <location>
        <begin position="141"/>
        <end position="161"/>
    </location>
</feature>
<proteinExistence type="inferred from homology"/>
<sequence length="384" mass="45166">MMFFPIVVVLGLGYIDFVVFYSLGYEEIFKHHSKGVSISLWVIVGILELLVFIYWGTILLTGPGVSPIIEPYDLYSQNSDLSPAPDCFMCDEHGFPHWCSECQSLMAPRSFHSKRVKRCVKKYDHFCLWVGVDIGSSNYNFFLKLVWIYGLFFLTILIYLLRYTKSNYNRGSKDINHNFIVLYVLCGLFSLFIWPLFMVHVYYISRNMTTLDDITKKQHRRYKRWLDIVEKKKFSFMKQPRIEKGVRYVNMAHKNSRAVTSYSVAEYPFSSTFKENWVNLWLSMNNDHRYYYSSENKSPISAVLKSIALFLLPFYDIFYYFSILRQYEKERSLETGDEALTISKPAFSSEFHKWLNGQLDKHKYWSPSYLGGEKAAPSSTEGEK</sequence>
<dbReference type="GO" id="GO:0005783">
    <property type="term" value="C:endoplasmic reticulum"/>
    <property type="evidence" value="ECO:0007669"/>
    <property type="project" value="TreeGrafter"/>
</dbReference>
<dbReference type="GO" id="GO:0006612">
    <property type="term" value="P:protein targeting to membrane"/>
    <property type="evidence" value="ECO:0007669"/>
    <property type="project" value="TreeGrafter"/>
</dbReference>
<dbReference type="InParanoid" id="G8XZM0"/>
<comment type="catalytic activity">
    <reaction evidence="10 11">
        <text>L-cysteinyl-[protein] + hexadecanoyl-CoA = S-hexadecanoyl-L-cysteinyl-[protein] + CoA</text>
        <dbReference type="Rhea" id="RHEA:36683"/>
        <dbReference type="Rhea" id="RHEA-COMP:10131"/>
        <dbReference type="Rhea" id="RHEA-COMP:11032"/>
        <dbReference type="ChEBI" id="CHEBI:29950"/>
        <dbReference type="ChEBI" id="CHEBI:57287"/>
        <dbReference type="ChEBI" id="CHEBI:57379"/>
        <dbReference type="ChEBI" id="CHEBI:74151"/>
        <dbReference type="EC" id="2.3.1.225"/>
    </reaction>
</comment>
<accession>G8XZM0</accession>
<evidence type="ECO:0000256" key="10">
    <source>
        <dbReference type="ARBA" id="ARBA00048048"/>
    </source>
</evidence>
<protein>
    <recommendedName>
        <fullName evidence="11">Palmitoyltransferase</fullName>
        <ecNumber evidence="11">2.3.1.225</ecNumber>
    </recommendedName>
</protein>
<dbReference type="OMA" id="DLFFCDE"/>
<keyword evidence="15" id="KW-1185">Reference proteome</keyword>
<feature type="transmembrane region" description="Helical" evidence="11">
    <location>
        <begin position="6"/>
        <end position="24"/>
    </location>
</feature>
<evidence type="ECO:0000256" key="4">
    <source>
        <dbReference type="ARBA" id="ARBA00022989"/>
    </source>
</evidence>
<dbReference type="STRING" id="559304.G8XZM0"/>
<dbReference type="EMBL" id="FO082046">
    <property type="protein sequence ID" value="CCE87129.1"/>
    <property type="molecule type" value="Genomic_DNA"/>
</dbReference>
<keyword evidence="7" id="KW-0449">Lipoprotein</keyword>
<feature type="domain" description="Palmitoyltransferase DHHC" evidence="13">
    <location>
        <begin position="95"/>
        <end position="216"/>
    </location>
</feature>
<organism evidence="14 15">
    <name type="scientific">Pichia sorbitophila (strain ATCC MYA-4447 / BCRC 22081 / CBS 7064 / NBRC 10061 / NRRL Y-12695)</name>
    <name type="common">Hybrid yeast</name>
    <dbReference type="NCBI Taxonomy" id="559304"/>
    <lineage>
        <taxon>Eukaryota</taxon>
        <taxon>Fungi</taxon>
        <taxon>Dikarya</taxon>
        <taxon>Ascomycota</taxon>
        <taxon>Saccharomycotina</taxon>
        <taxon>Pichiomycetes</taxon>
        <taxon>Debaryomycetaceae</taxon>
        <taxon>Millerozyma</taxon>
    </lineage>
</organism>
<keyword evidence="6" id="KW-0564">Palmitate</keyword>
<feature type="transmembrane region" description="Helical" evidence="11">
    <location>
        <begin position="300"/>
        <end position="321"/>
    </location>
</feature>
<dbReference type="InterPro" id="IPR001594">
    <property type="entry name" value="Palmitoyltrfase_DHHC"/>
</dbReference>
<reference evidence="14 15" key="1">
    <citation type="journal article" date="2012" name="G3 (Bethesda)">
        <title>Pichia sorbitophila, an interspecies yeast hybrid reveals early steps of genome resolution following polyploidization.</title>
        <authorList>
            <person name="Leh Louis V."/>
            <person name="Despons L."/>
            <person name="Friedrich A."/>
            <person name="Martin T."/>
            <person name="Durrens P."/>
            <person name="Casaregola S."/>
            <person name="Neuveglise C."/>
            <person name="Fairhead C."/>
            <person name="Marck C."/>
            <person name="Cruz J.A."/>
            <person name="Straub M.L."/>
            <person name="Kugler V."/>
            <person name="Sacerdot C."/>
            <person name="Uzunov Z."/>
            <person name="Thierry A."/>
            <person name="Weiss S."/>
            <person name="Bleykasten C."/>
            <person name="De Montigny J."/>
            <person name="Jacques N."/>
            <person name="Jung P."/>
            <person name="Lemaire M."/>
            <person name="Mallet S."/>
            <person name="Morel G."/>
            <person name="Richard G.F."/>
            <person name="Sarkar A."/>
            <person name="Savel G."/>
            <person name="Schacherer J."/>
            <person name="Seret M.L."/>
            <person name="Talla E."/>
            <person name="Samson G."/>
            <person name="Jubin C."/>
            <person name="Poulain J."/>
            <person name="Vacherie B."/>
            <person name="Barbe V."/>
            <person name="Pelletier E."/>
            <person name="Sherman D.J."/>
            <person name="Westhof E."/>
            <person name="Weissenbach J."/>
            <person name="Baret P.V."/>
            <person name="Wincker P."/>
            <person name="Gaillardin C."/>
            <person name="Dujon B."/>
            <person name="Souciet J.L."/>
        </authorList>
    </citation>
    <scope>NUCLEOTIDE SEQUENCE [LARGE SCALE GENOMIC DNA]</scope>
    <source>
        <strain evidence="15">ATCC MYA-4447 / BCRC 22081 / CBS 7064 / NBRC 10061 / NRRL Y-12695</strain>
    </source>
</reference>
<dbReference type="FunCoup" id="G8XZM0">
    <property type="interactions" value="1472"/>
</dbReference>
<dbReference type="GO" id="GO:0019706">
    <property type="term" value="F:protein-cysteine S-palmitoyltransferase activity"/>
    <property type="evidence" value="ECO:0007669"/>
    <property type="project" value="UniProtKB-EC"/>
</dbReference>
<dbReference type="OrthoDB" id="331948at2759"/>
<dbReference type="PROSITE" id="PS50216">
    <property type="entry name" value="DHHC"/>
    <property type="match status" value="1"/>
</dbReference>
<feature type="transmembrane region" description="Helical" evidence="11">
    <location>
        <begin position="36"/>
        <end position="55"/>
    </location>
</feature>
<dbReference type="EC" id="2.3.1.225" evidence="11"/>
<dbReference type="Proteomes" id="UP000005222">
    <property type="component" value="Chromosome N"/>
</dbReference>